<dbReference type="InterPro" id="IPR041633">
    <property type="entry name" value="Polbeta"/>
</dbReference>
<evidence type="ECO:0000256" key="5">
    <source>
        <dbReference type="ARBA" id="ARBA00022741"/>
    </source>
</evidence>
<comment type="caution">
    <text evidence="9">The sequence shown here is derived from an EMBL/GenBank/DDBJ whole genome shotgun (WGS) entry which is preliminary data.</text>
</comment>
<keyword evidence="3" id="KW-0548">Nucleotidyltransferase</keyword>
<dbReference type="AlphaFoldDB" id="A0A644WJT0"/>
<reference evidence="9" key="1">
    <citation type="submission" date="2019-08" db="EMBL/GenBank/DDBJ databases">
        <authorList>
            <person name="Kucharzyk K."/>
            <person name="Murdoch R.W."/>
            <person name="Higgins S."/>
            <person name="Loffler F."/>
        </authorList>
    </citation>
    <scope>NUCLEOTIDE SEQUENCE</scope>
</reference>
<feature type="domain" description="Polymerase beta nucleotidyltransferase" evidence="8">
    <location>
        <begin position="21"/>
        <end position="102"/>
    </location>
</feature>
<keyword evidence="4" id="KW-0479">Metal-binding</keyword>
<dbReference type="PANTHER" id="PTHR33571:SF12">
    <property type="entry name" value="BSL3053 PROTEIN"/>
    <property type="match status" value="1"/>
</dbReference>
<dbReference type="PANTHER" id="PTHR33571">
    <property type="entry name" value="SSL8005 PROTEIN"/>
    <property type="match status" value="1"/>
</dbReference>
<proteinExistence type="predicted"/>
<keyword evidence="7" id="KW-0460">Magnesium</keyword>
<keyword evidence="2" id="KW-0808">Transferase</keyword>
<dbReference type="GO" id="GO:0005524">
    <property type="term" value="F:ATP binding"/>
    <property type="evidence" value="ECO:0007669"/>
    <property type="project" value="UniProtKB-KW"/>
</dbReference>
<dbReference type="SUPFAM" id="SSF81301">
    <property type="entry name" value="Nucleotidyltransferase"/>
    <property type="match status" value="1"/>
</dbReference>
<evidence type="ECO:0000256" key="4">
    <source>
        <dbReference type="ARBA" id="ARBA00022723"/>
    </source>
</evidence>
<dbReference type="GO" id="GO:0046872">
    <property type="term" value="F:metal ion binding"/>
    <property type="evidence" value="ECO:0007669"/>
    <property type="project" value="UniProtKB-KW"/>
</dbReference>
<evidence type="ECO:0000313" key="9">
    <source>
        <dbReference type="EMBL" id="MPM04030.1"/>
    </source>
</evidence>
<keyword evidence="5" id="KW-0547">Nucleotide-binding</keyword>
<dbReference type="EMBL" id="VSSQ01001003">
    <property type="protein sequence ID" value="MPM04030.1"/>
    <property type="molecule type" value="Genomic_DNA"/>
</dbReference>
<dbReference type="CDD" id="cd05403">
    <property type="entry name" value="NT_KNTase_like"/>
    <property type="match status" value="1"/>
</dbReference>
<dbReference type="InterPro" id="IPR043519">
    <property type="entry name" value="NT_sf"/>
</dbReference>
<sequence>MSEYVSIKNRVLTQLASSLSTLQTVYGIEFLALFGSVARGEDTPYSDIDLLYTCKPEFDTFDNYLALAEYLESILERKVDLVSFEYLKPRIRSSIQKDVIFCSPGQAAV</sequence>
<evidence type="ECO:0000259" key="8">
    <source>
        <dbReference type="Pfam" id="PF18765"/>
    </source>
</evidence>
<dbReference type="Pfam" id="PF18765">
    <property type="entry name" value="Polbeta"/>
    <property type="match status" value="1"/>
</dbReference>
<protein>
    <recommendedName>
        <fullName evidence="8">Polymerase beta nucleotidyltransferase domain-containing protein</fullName>
    </recommendedName>
</protein>
<dbReference type="GO" id="GO:0016779">
    <property type="term" value="F:nucleotidyltransferase activity"/>
    <property type="evidence" value="ECO:0007669"/>
    <property type="project" value="UniProtKB-KW"/>
</dbReference>
<keyword evidence="6" id="KW-0067">ATP-binding</keyword>
<comment type="cofactor">
    <cofactor evidence="1">
        <name>Mg(2+)</name>
        <dbReference type="ChEBI" id="CHEBI:18420"/>
    </cofactor>
</comment>
<organism evidence="9">
    <name type="scientific">bioreactor metagenome</name>
    <dbReference type="NCBI Taxonomy" id="1076179"/>
    <lineage>
        <taxon>unclassified sequences</taxon>
        <taxon>metagenomes</taxon>
        <taxon>ecological metagenomes</taxon>
    </lineage>
</organism>
<evidence type="ECO:0000256" key="2">
    <source>
        <dbReference type="ARBA" id="ARBA00022679"/>
    </source>
</evidence>
<dbReference type="InterPro" id="IPR052038">
    <property type="entry name" value="Type-VII_TA_antitoxin"/>
</dbReference>
<gene>
    <name evidence="9" type="ORF">SDC9_50297</name>
</gene>
<dbReference type="Gene3D" id="3.30.460.10">
    <property type="entry name" value="Beta Polymerase, domain 2"/>
    <property type="match status" value="1"/>
</dbReference>
<evidence type="ECO:0000256" key="3">
    <source>
        <dbReference type="ARBA" id="ARBA00022695"/>
    </source>
</evidence>
<accession>A0A644WJT0</accession>
<evidence type="ECO:0000256" key="1">
    <source>
        <dbReference type="ARBA" id="ARBA00001946"/>
    </source>
</evidence>
<name>A0A644WJT0_9ZZZZ</name>
<evidence type="ECO:0000256" key="7">
    <source>
        <dbReference type="ARBA" id="ARBA00022842"/>
    </source>
</evidence>
<evidence type="ECO:0000256" key="6">
    <source>
        <dbReference type="ARBA" id="ARBA00022840"/>
    </source>
</evidence>